<reference evidence="2 3" key="1">
    <citation type="submission" date="2018-08" db="EMBL/GenBank/DDBJ databases">
        <title>Genomic Encyclopedia of Type Strains, Phase III (KMG-III): the genomes of soil and plant-associated and newly described type strains.</title>
        <authorList>
            <person name="Whitman W."/>
        </authorList>
    </citation>
    <scope>NUCLEOTIDE SEQUENCE [LARGE SCALE GENOMIC DNA]</scope>
    <source>
        <strain evidence="2 3">325-5</strain>
    </source>
</reference>
<protein>
    <submittedName>
        <fullName evidence="2">Uncharacterized protein</fullName>
    </submittedName>
</protein>
<dbReference type="OrthoDB" id="1202461at2"/>
<evidence type="ECO:0000313" key="3">
    <source>
        <dbReference type="Proteomes" id="UP000256429"/>
    </source>
</evidence>
<dbReference type="EMBL" id="QTTQ01000009">
    <property type="protein sequence ID" value="REE83225.1"/>
    <property type="molecule type" value="Genomic_DNA"/>
</dbReference>
<dbReference type="RefSeq" id="WP_115877901.1">
    <property type="nucleotide sequence ID" value="NZ_QTTQ01000009.1"/>
</dbReference>
<feature type="transmembrane region" description="Helical" evidence="1">
    <location>
        <begin position="82"/>
        <end position="100"/>
    </location>
</feature>
<comment type="caution">
    <text evidence="2">The sequence shown here is derived from an EMBL/GenBank/DDBJ whole genome shotgun (WGS) entry which is preliminary data.</text>
</comment>
<proteinExistence type="predicted"/>
<name>A0A3D9S2Y6_9FLAO</name>
<keyword evidence="1" id="KW-1133">Transmembrane helix</keyword>
<gene>
    <name evidence="2" type="ORF">BX611_0510</name>
</gene>
<accession>A0A3D9S2Y6</accession>
<dbReference type="Proteomes" id="UP000256429">
    <property type="component" value="Unassembled WGS sequence"/>
</dbReference>
<keyword evidence="3" id="KW-1185">Reference proteome</keyword>
<keyword evidence="1" id="KW-0812">Transmembrane</keyword>
<evidence type="ECO:0000256" key="1">
    <source>
        <dbReference type="SAM" id="Phobius"/>
    </source>
</evidence>
<keyword evidence="1" id="KW-0472">Membrane</keyword>
<feature type="transmembrane region" description="Helical" evidence="1">
    <location>
        <begin position="9"/>
        <end position="29"/>
    </location>
</feature>
<evidence type="ECO:0000313" key="2">
    <source>
        <dbReference type="EMBL" id="REE83225.1"/>
    </source>
</evidence>
<feature type="transmembrane region" description="Helical" evidence="1">
    <location>
        <begin position="49"/>
        <end position="70"/>
    </location>
</feature>
<sequence>MDNKFSKILTLVAGLIGLIAFYFFIRIVMIGDDTIETDEAVQASVVSPFITFAKIVLIATGIIAVVFSIINLVKHPQVLKRTLIGVGALVVLLVVAYSVSSDAAVTDTVGRVLEDGEAGSVSKWVSTGINFSAILGVVGLGFFLFDFVKSLAK</sequence>
<feature type="transmembrane region" description="Helical" evidence="1">
    <location>
        <begin position="129"/>
        <end position="148"/>
    </location>
</feature>
<dbReference type="AlphaFoldDB" id="A0A3D9S2Y6"/>
<organism evidence="2 3">
    <name type="scientific">Lutibacter oceani</name>
    <dbReference type="NCBI Taxonomy" id="1853311"/>
    <lineage>
        <taxon>Bacteria</taxon>
        <taxon>Pseudomonadati</taxon>
        <taxon>Bacteroidota</taxon>
        <taxon>Flavobacteriia</taxon>
        <taxon>Flavobacteriales</taxon>
        <taxon>Flavobacteriaceae</taxon>
        <taxon>Lutibacter</taxon>
    </lineage>
</organism>